<protein>
    <submittedName>
        <fullName evidence="1">Uncharacterized protein</fullName>
    </submittedName>
</protein>
<dbReference type="Proteomes" id="UP000321197">
    <property type="component" value="Unassembled WGS sequence"/>
</dbReference>
<gene>
    <name evidence="1" type="ORF">MHY01S_33790</name>
</gene>
<proteinExistence type="predicted"/>
<dbReference type="AlphaFoldDB" id="A0A511R6G7"/>
<organism evidence="1 2">
    <name type="scientific">Meiothermus hypogaeus NBRC 106114</name>
    <dbReference type="NCBI Taxonomy" id="1227553"/>
    <lineage>
        <taxon>Bacteria</taxon>
        <taxon>Thermotogati</taxon>
        <taxon>Deinococcota</taxon>
        <taxon>Deinococci</taxon>
        <taxon>Thermales</taxon>
        <taxon>Thermaceae</taxon>
        <taxon>Meiothermus</taxon>
    </lineage>
</organism>
<evidence type="ECO:0000313" key="1">
    <source>
        <dbReference type="EMBL" id="GEM85213.1"/>
    </source>
</evidence>
<reference evidence="1 2" key="1">
    <citation type="submission" date="2019-07" db="EMBL/GenBank/DDBJ databases">
        <title>Whole genome shotgun sequence of Meiothermus hypogaeus NBRC 106114.</title>
        <authorList>
            <person name="Hosoyama A."/>
            <person name="Uohara A."/>
            <person name="Ohji S."/>
            <person name="Ichikawa N."/>
        </authorList>
    </citation>
    <scope>NUCLEOTIDE SEQUENCE [LARGE SCALE GENOMIC DNA]</scope>
    <source>
        <strain evidence="1 2">NBRC 106114</strain>
    </source>
</reference>
<dbReference type="EMBL" id="BJXL01000193">
    <property type="protein sequence ID" value="GEM85213.1"/>
    <property type="molecule type" value="Genomic_DNA"/>
</dbReference>
<evidence type="ECO:0000313" key="2">
    <source>
        <dbReference type="Proteomes" id="UP000321197"/>
    </source>
</evidence>
<sequence length="67" mass="8060">MDHCQYVLYTYLAQRALQEQFETSDHPETLQAHLPIGLDWRTRVARVLMRLAIRLEPEVVEMRREHV</sequence>
<comment type="caution">
    <text evidence="1">The sequence shown here is derived from an EMBL/GenBank/DDBJ whole genome shotgun (WGS) entry which is preliminary data.</text>
</comment>
<name>A0A511R6G7_9DEIN</name>
<accession>A0A511R6G7</accession>